<keyword evidence="9" id="KW-1185">Reference proteome</keyword>
<dbReference type="PANTHER" id="PTHR33304:SF18">
    <property type="entry name" value="CHROMATIN REGULATOR PHD FAMILY-RELATED"/>
    <property type="match status" value="1"/>
</dbReference>
<dbReference type="SUPFAM" id="SSF57903">
    <property type="entry name" value="FYVE/PHD zinc finger"/>
    <property type="match status" value="1"/>
</dbReference>
<feature type="region of interest" description="Disordered" evidence="6">
    <location>
        <begin position="97"/>
        <end position="118"/>
    </location>
</feature>
<sequence length="353" mass="39514">MENVCLKCGDSGFAETLAFCTECQDYALHRYCLDGPVIFTDEVAWFCEDCEEKLGVAPSLKQSRSFLSETNDTVNLENNAIQARSQLKRCMQRLRKSNKRKKKKIKKKQKKGKVNSGSVTKTTSLLSHSCGTPELENPQCSIICIEESRFKNAFGPASSSRDVANSDVRFKSVPVSQGATNNDLSCIELDSHVNAQPVVDPIWRGSLYFSDETIGNVSGLLAHLSNLACSKVSEETVCFPDVLHTELLPRSKVWPKSFTNGEPTNQSIALYFFPESERSEKVFDMLVDDIIQLELAIRFVAKKAELLIFPSTVLPVQHWRFQAKYYLWGVFRGKQTNNTACSESAVVDKPLSL</sequence>
<dbReference type="PANTHER" id="PTHR33304">
    <property type="match status" value="1"/>
</dbReference>
<dbReference type="Pfam" id="PF23121">
    <property type="entry name" value="SPOC_AIPP2"/>
    <property type="match status" value="1"/>
</dbReference>
<evidence type="ECO:0000256" key="6">
    <source>
        <dbReference type="SAM" id="MobiDB-lite"/>
    </source>
</evidence>
<evidence type="ECO:0000256" key="3">
    <source>
        <dbReference type="ARBA" id="ARBA00022833"/>
    </source>
</evidence>
<evidence type="ECO:0000256" key="5">
    <source>
        <dbReference type="ARBA" id="ARBA00023163"/>
    </source>
</evidence>
<dbReference type="EMBL" id="JAYKXN010000006">
    <property type="protein sequence ID" value="KAK7279861.1"/>
    <property type="molecule type" value="Genomic_DNA"/>
</dbReference>
<dbReference type="Proteomes" id="UP001359559">
    <property type="component" value="Unassembled WGS sequence"/>
</dbReference>
<dbReference type="Gene3D" id="3.30.40.10">
    <property type="entry name" value="Zinc/RING finger domain, C3HC4 (zinc finger)"/>
    <property type="match status" value="1"/>
</dbReference>
<dbReference type="GO" id="GO:0034244">
    <property type="term" value="P:negative regulation of transcription elongation by RNA polymerase II"/>
    <property type="evidence" value="ECO:0007669"/>
    <property type="project" value="InterPro"/>
</dbReference>
<dbReference type="GO" id="GO:0008270">
    <property type="term" value="F:zinc ion binding"/>
    <property type="evidence" value="ECO:0007669"/>
    <property type="project" value="UniProtKB-KW"/>
</dbReference>
<evidence type="ECO:0000256" key="2">
    <source>
        <dbReference type="ARBA" id="ARBA00022771"/>
    </source>
</evidence>
<feature type="compositionally biased region" description="Basic residues" evidence="6">
    <location>
        <begin position="97"/>
        <end position="113"/>
    </location>
</feature>
<dbReference type="InterPro" id="IPR056280">
    <property type="entry name" value="AIPP2-like_SPOC"/>
</dbReference>
<dbReference type="GO" id="GO:0140566">
    <property type="term" value="F:histone reader activity"/>
    <property type="evidence" value="ECO:0007669"/>
    <property type="project" value="InterPro"/>
</dbReference>
<keyword evidence="1" id="KW-0479">Metal-binding</keyword>
<evidence type="ECO:0000256" key="1">
    <source>
        <dbReference type="ARBA" id="ARBA00022723"/>
    </source>
</evidence>
<keyword evidence="2" id="KW-0863">Zinc-finger</keyword>
<name>A0AAN9FRK3_CLITE</name>
<dbReference type="InterPro" id="IPR013083">
    <property type="entry name" value="Znf_RING/FYVE/PHD"/>
</dbReference>
<organism evidence="8 9">
    <name type="scientific">Clitoria ternatea</name>
    <name type="common">Butterfly pea</name>
    <dbReference type="NCBI Taxonomy" id="43366"/>
    <lineage>
        <taxon>Eukaryota</taxon>
        <taxon>Viridiplantae</taxon>
        <taxon>Streptophyta</taxon>
        <taxon>Embryophyta</taxon>
        <taxon>Tracheophyta</taxon>
        <taxon>Spermatophyta</taxon>
        <taxon>Magnoliopsida</taxon>
        <taxon>eudicotyledons</taxon>
        <taxon>Gunneridae</taxon>
        <taxon>Pentapetalae</taxon>
        <taxon>rosids</taxon>
        <taxon>fabids</taxon>
        <taxon>Fabales</taxon>
        <taxon>Fabaceae</taxon>
        <taxon>Papilionoideae</taxon>
        <taxon>50 kb inversion clade</taxon>
        <taxon>NPAAA clade</taxon>
        <taxon>indigoferoid/millettioid clade</taxon>
        <taxon>Phaseoleae</taxon>
        <taxon>Clitoria</taxon>
    </lineage>
</organism>
<evidence type="ECO:0000259" key="7">
    <source>
        <dbReference type="Pfam" id="PF23121"/>
    </source>
</evidence>
<protein>
    <recommendedName>
        <fullName evidence="7">AIPP2-like SPOC-like domain-containing protein</fullName>
    </recommendedName>
</protein>
<dbReference type="AlphaFoldDB" id="A0AAN9FRK3"/>
<feature type="domain" description="AIPP2-like SPOC-like" evidence="7">
    <location>
        <begin position="203"/>
        <end position="331"/>
    </location>
</feature>
<keyword evidence="4" id="KW-0805">Transcription regulation</keyword>
<gene>
    <name evidence="8" type="ORF">RJT34_24920</name>
</gene>
<reference evidence="8 9" key="1">
    <citation type="submission" date="2024-01" db="EMBL/GenBank/DDBJ databases">
        <title>The genomes of 5 underutilized Papilionoideae crops provide insights into root nodulation and disease resistance.</title>
        <authorList>
            <person name="Yuan L."/>
        </authorList>
    </citation>
    <scope>NUCLEOTIDE SEQUENCE [LARGE SCALE GENOMIC DNA]</scope>
    <source>
        <strain evidence="8">LY-2023</strain>
        <tissue evidence="8">Leaf</tissue>
    </source>
</reference>
<dbReference type="InterPro" id="IPR049914">
    <property type="entry name" value="PHD1-3/5-6"/>
</dbReference>
<evidence type="ECO:0000313" key="8">
    <source>
        <dbReference type="EMBL" id="KAK7279861.1"/>
    </source>
</evidence>
<evidence type="ECO:0000313" key="9">
    <source>
        <dbReference type="Proteomes" id="UP001359559"/>
    </source>
</evidence>
<proteinExistence type="predicted"/>
<comment type="caution">
    <text evidence="8">The sequence shown here is derived from an EMBL/GenBank/DDBJ whole genome shotgun (WGS) entry which is preliminary data.</text>
</comment>
<dbReference type="InterPro" id="IPR011011">
    <property type="entry name" value="Znf_FYVE_PHD"/>
</dbReference>
<keyword evidence="3" id="KW-0862">Zinc</keyword>
<evidence type="ECO:0000256" key="4">
    <source>
        <dbReference type="ARBA" id="ARBA00023015"/>
    </source>
</evidence>
<keyword evidence="5" id="KW-0804">Transcription</keyword>
<accession>A0AAN9FRK3</accession>